<dbReference type="InterPro" id="IPR033855">
    <property type="entry name" value="Protein_C"/>
</dbReference>
<dbReference type="RefSeq" id="WP_169629257.1">
    <property type="nucleotide sequence ID" value="NZ_JABCMA010000071.1"/>
</dbReference>
<evidence type="ECO:0000313" key="5">
    <source>
        <dbReference type="Proteomes" id="UP000565155"/>
    </source>
</evidence>
<comment type="caution">
    <text evidence="4">The sequence shown here is derived from an EMBL/GenBank/DDBJ whole genome shotgun (WGS) entry which is preliminary data.</text>
</comment>
<dbReference type="AlphaFoldDB" id="A0A7Y0N1B8"/>
<comment type="similarity">
    <text evidence="1">Belongs to the peptidase S49 family.</text>
</comment>
<name>A0A7Y0N1B8_VIBAL</name>
<dbReference type="SUPFAM" id="SSF52096">
    <property type="entry name" value="ClpP/crotonase"/>
    <property type="match status" value="1"/>
</dbReference>
<feature type="domain" description="Peptidase S49" evidence="3">
    <location>
        <begin position="128"/>
        <end position="273"/>
    </location>
</feature>
<evidence type="ECO:0000256" key="2">
    <source>
        <dbReference type="SAM" id="MobiDB-lite"/>
    </source>
</evidence>
<proteinExistence type="inferred from homology"/>
<sequence>MNYLSKEILSRPQLASVELFTTVSEILEDRELRKQLASDNSGFKSTNTLINKIESLPNTKVLNVEGACTYRSNPYQMLCGGCSYQDLVSQMESYAANGVKTVVMLADSGGGEAMGVFQAATTIKRIAKENNIKLIGYCDGMAASACYALLAICESIYTHPMGQLGSIGVVVQLTDTSKALDMAGIKRIFVSAGESKISVNESGHFKDEFLADLQQSVDELYTDFINHVASNRPMSAKQVRDTQAKVFSANKCLDIGLVNGIKTPDEFLQFLKNSKLHQPVNSQTKASTSTSKPTSSTLTGFVA</sequence>
<dbReference type="GO" id="GO:0006508">
    <property type="term" value="P:proteolysis"/>
    <property type="evidence" value="ECO:0007669"/>
    <property type="project" value="InterPro"/>
</dbReference>
<dbReference type="Gene3D" id="3.90.226.10">
    <property type="entry name" value="2-enoyl-CoA Hydratase, Chain A, domain 1"/>
    <property type="match status" value="1"/>
</dbReference>
<dbReference type="Gene3D" id="6.20.330.10">
    <property type="match status" value="1"/>
</dbReference>
<accession>A0A7Y0N1B8</accession>
<dbReference type="PANTHER" id="PTHR42987">
    <property type="entry name" value="PEPTIDASE S49"/>
    <property type="match status" value="1"/>
</dbReference>
<gene>
    <name evidence="4" type="ORF">HKB35_23955</name>
</gene>
<dbReference type="InterPro" id="IPR002142">
    <property type="entry name" value="Peptidase_S49"/>
</dbReference>
<feature type="compositionally biased region" description="Low complexity" evidence="2">
    <location>
        <begin position="282"/>
        <end position="303"/>
    </location>
</feature>
<feature type="region of interest" description="Disordered" evidence="2">
    <location>
        <begin position="279"/>
        <end position="303"/>
    </location>
</feature>
<evidence type="ECO:0000313" key="4">
    <source>
        <dbReference type="EMBL" id="NMR76651.1"/>
    </source>
</evidence>
<evidence type="ECO:0000256" key="1">
    <source>
        <dbReference type="ARBA" id="ARBA00008683"/>
    </source>
</evidence>
<reference evidence="4 5" key="1">
    <citation type="submission" date="2020-04" db="EMBL/GenBank/DDBJ databases">
        <title>Whole-genome sequencing of Vibrio spp. from China reveals different genetic environments of blaCTX-M-14 among diverse lineages.</title>
        <authorList>
            <person name="Zheng Z."/>
            <person name="Ye L."/>
            <person name="Chen S."/>
        </authorList>
    </citation>
    <scope>NUCLEOTIDE SEQUENCE [LARGE SCALE GENOMIC DNA]</scope>
    <source>
        <strain evidence="4 5">Vb1636</strain>
    </source>
</reference>
<dbReference type="Proteomes" id="UP000565155">
    <property type="component" value="Unassembled WGS sequence"/>
</dbReference>
<organism evidence="4 5">
    <name type="scientific">Vibrio alginolyticus</name>
    <dbReference type="NCBI Taxonomy" id="663"/>
    <lineage>
        <taxon>Bacteria</taxon>
        <taxon>Pseudomonadati</taxon>
        <taxon>Pseudomonadota</taxon>
        <taxon>Gammaproteobacteria</taxon>
        <taxon>Vibrionales</taxon>
        <taxon>Vibrionaceae</taxon>
        <taxon>Vibrio</taxon>
    </lineage>
</organism>
<protein>
    <submittedName>
        <fullName evidence="4">S49 family peptidase</fullName>
    </submittedName>
</protein>
<dbReference type="Pfam" id="PF01343">
    <property type="entry name" value="Peptidase_S49"/>
    <property type="match status" value="1"/>
</dbReference>
<dbReference type="GO" id="GO:0008233">
    <property type="term" value="F:peptidase activity"/>
    <property type="evidence" value="ECO:0007669"/>
    <property type="project" value="InterPro"/>
</dbReference>
<dbReference type="PANTHER" id="PTHR42987:SF4">
    <property type="entry name" value="PROTEASE SOHB-RELATED"/>
    <property type="match status" value="1"/>
</dbReference>
<dbReference type="CDD" id="cd07022">
    <property type="entry name" value="S49_Sppa_36K_type"/>
    <property type="match status" value="1"/>
</dbReference>
<dbReference type="EMBL" id="JABCMA010000071">
    <property type="protein sequence ID" value="NMR76651.1"/>
    <property type="molecule type" value="Genomic_DNA"/>
</dbReference>
<dbReference type="InterPro" id="IPR029045">
    <property type="entry name" value="ClpP/crotonase-like_dom_sf"/>
</dbReference>
<evidence type="ECO:0000259" key="3">
    <source>
        <dbReference type="Pfam" id="PF01343"/>
    </source>
</evidence>